<gene>
    <name evidence="2" type="ORF">GCM10009547_36610</name>
</gene>
<keyword evidence="3" id="KW-1185">Reference proteome</keyword>
<protein>
    <submittedName>
        <fullName evidence="2">Uncharacterized protein</fullName>
    </submittedName>
</protein>
<feature type="region of interest" description="Disordered" evidence="1">
    <location>
        <begin position="1"/>
        <end position="26"/>
    </location>
</feature>
<reference evidence="3" key="1">
    <citation type="journal article" date="2019" name="Int. J. Syst. Evol. Microbiol.">
        <title>The Global Catalogue of Microorganisms (GCM) 10K type strain sequencing project: providing services to taxonomists for standard genome sequencing and annotation.</title>
        <authorList>
            <consortium name="The Broad Institute Genomics Platform"/>
            <consortium name="The Broad Institute Genome Sequencing Center for Infectious Disease"/>
            <person name="Wu L."/>
            <person name="Ma J."/>
        </authorList>
    </citation>
    <scope>NUCLEOTIDE SEQUENCE [LARGE SCALE GENOMIC DNA]</scope>
    <source>
        <strain evidence="3">JCM 10671</strain>
    </source>
</reference>
<evidence type="ECO:0000256" key="1">
    <source>
        <dbReference type="SAM" id="MobiDB-lite"/>
    </source>
</evidence>
<comment type="caution">
    <text evidence="2">The sequence shown here is derived from an EMBL/GenBank/DDBJ whole genome shotgun (WGS) entry which is preliminary data.</text>
</comment>
<feature type="compositionally biased region" description="Basic residues" evidence="1">
    <location>
        <begin position="1"/>
        <end position="11"/>
    </location>
</feature>
<organism evidence="2 3">
    <name type="scientific">Sporichthya brevicatena</name>
    <dbReference type="NCBI Taxonomy" id="171442"/>
    <lineage>
        <taxon>Bacteria</taxon>
        <taxon>Bacillati</taxon>
        <taxon>Actinomycetota</taxon>
        <taxon>Actinomycetes</taxon>
        <taxon>Sporichthyales</taxon>
        <taxon>Sporichthyaceae</taxon>
        <taxon>Sporichthya</taxon>
    </lineage>
</organism>
<evidence type="ECO:0000313" key="2">
    <source>
        <dbReference type="EMBL" id="GAA0629617.1"/>
    </source>
</evidence>
<accession>A0ABP3S9F8</accession>
<dbReference type="EMBL" id="BAAAHE010000036">
    <property type="protein sequence ID" value="GAA0629617.1"/>
    <property type="molecule type" value="Genomic_DNA"/>
</dbReference>
<dbReference type="Proteomes" id="UP001500957">
    <property type="component" value="Unassembled WGS sequence"/>
</dbReference>
<name>A0ABP3S9F8_9ACTN</name>
<evidence type="ECO:0000313" key="3">
    <source>
        <dbReference type="Proteomes" id="UP001500957"/>
    </source>
</evidence>
<proteinExistence type="predicted"/>
<sequence length="85" mass="9222">MGKRAPTRARRGPAAGAGGPVRSAGEEERGRLLLGRLVLLHDLHQHVERDRRESAALDVGDDRRPLVRVGTQIAANDLTWLTPGV</sequence>